<evidence type="ECO:0000313" key="6">
    <source>
        <dbReference type="Proteomes" id="UP000003688"/>
    </source>
</evidence>
<dbReference type="PIRSF" id="PIRSF006078">
    <property type="entry name" value="GlxK"/>
    <property type="match status" value="1"/>
</dbReference>
<accession>B9XM09</accession>
<keyword evidence="6" id="KW-1185">Reference proteome</keyword>
<protein>
    <submittedName>
        <fullName evidence="5">Glycerate kinase</fullName>
        <ecNumber evidence="5">2.7.1.31</ecNumber>
    </submittedName>
</protein>
<dbReference type="GO" id="GO:0031388">
    <property type="term" value="P:organic acid phosphorylation"/>
    <property type="evidence" value="ECO:0007669"/>
    <property type="project" value="UniProtKB-UniRule"/>
</dbReference>
<dbReference type="InterPro" id="IPR018197">
    <property type="entry name" value="Glycerate_kinase_RE-like"/>
</dbReference>
<dbReference type="InterPro" id="IPR036129">
    <property type="entry name" value="Glycerate_kinase_sf"/>
</dbReference>
<evidence type="ECO:0000256" key="1">
    <source>
        <dbReference type="ARBA" id="ARBA00006284"/>
    </source>
</evidence>
<evidence type="ECO:0000256" key="4">
    <source>
        <dbReference type="PIRNR" id="PIRNR006078"/>
    </source>
</evidence>
<dbReference type="Gene3D" id="3.90.1510.10">
    <property type="entry name" value="Glycerate kinase, domain 2"/>
    <property type="match status" value="1"/>
</dbReference>
<evidence type="ECO:0000256" key="3">
    <source>
        <dbReference type="ARBA" id="ARBA00022777"/>
    </source>
</evidence>
<proteinExistence type="inferred from homology"/>
<keyword evidence="3 4" id="KW-0418">Kinase</keyword>
<reference evidence="5 6" key="1">
    <citation type="journal article" date="2011" name="J. Bacteriol.">
        <title>Genome sequence of 'Pedosphaera parvula' Ellin514, an aerobic Verrucomicrobial isolate from pasture soil.</title>
        <authorList>
            <person name="Kant R."/>
            <person name="van Passel M.W."/>
            <person name="Sangwan P."/>
            <person name="Palva A."/>
            <person name="Lucas S."/>
            <person name="Copeland A."/>
            <person name="Lapidus A."/>
            <person name="Glavina Del Rio T."/>
            <person name="Dalin E."/>
            <person name="Tice H."/>
            <person name="Bruce D."/>
            <person name="Goodwin L."/>
            <person name="Pitluck S."/>
            <person name="Chertkov O."/>
            <person name="Larimer F.W."/>
            <person name="Land M.L."/>
            <person name="Hauser L."/>
            <person name="Brettin T.S."/>
            <person name="Detter J.C."/>
            <person name="Han S."/>
            <person name="de Vos W.M."/>
            <person name="Janssen P.H."/>
            <person name="Smidt H."/>
        </authorList>
    </citation>
    <scope>NUCLEOTIDE SEQUENCE [LARGE SCALE GENOMIC DNA]</scope>
    <source>
        <strain evidence="5 6">Ellin514</strain>
    </source>
</reference>
<dbReference type="PANTHER" id="PTHR21599:SF0">
    <property type="entry name" value="GLYCERATE KINASE"/>
    <property type="match status" value="1"/>
</dbReference>
<dbReference type="InterPro" id="IPR004381">
    <property type="entry name" value="Glycerate_kinase"/>
</dbReference>
<dbReference type="GO" id="GO:0008887">
    <property type="term" value="F:glycerate kinase activity"/>
    <property type="evidence" value="ECO:0007669"/>
    <property type="project" value="UniProtKB-UniRule"/>
</dbReference>
<dbReference type="Pfam" id="PF02595">
    <property type="entry name" value="Gly_kinase"/>
    <property type="match status" value="1"/>
</dbReference>
<name>B9XM09_PEDPL</name>
<organism evidence="5 6">
    <name type="scientific">Pedosphaera parvula (strain Ellin514)</name>
    <dbReference type="NCBI Taxonomy" id="320771"/>
    <lineage>
        <taxon>Bacteria</taxon>
        <taxon>Pseudomonadati</taxon>
        <taxon>Verrucomicrobiota</taxon>
        <taxon>Pedosphaerae</taxon>
        <taxon>Pedosphaerales</taxon>
        <taxon>Pedosphaeraceae</taxon>
        <taxon>Pedosphaera</taxon>
    </lineage>
</organism>
<dbReference type="EMBL" id="ABOX02000032">
    <property type="protein sequence ID" value="EEF59137.1"/>
    <property type="molecule type" value="Genomic_DNA"/>
</dbReference>
<dbReference type="Gene3D" id="3.40.50.10350">
    <property type="entry name" value="Glycerate kinase, domain 1"/>
    <property type="match status" value="1"/>
</dbReference>
<dbReference type="EC" id="2.7.1.31" evidence="5"/>
<comment type="caution">
    <text evidence="5">The sequence shown here is derived from an EMBL/GenBank/DDBJ whole genome shotgun (WGS) entry which is preliminary data.</text>
</comment>
<dbReference type="InterPro" id="IPR018193">
    <property type="entry name" value="Glyc_kinase_flavodox-like_fold"/>
</dbReference>
<comment type="similarity">
    <text evidence="1 4">Belongs to the glycerate kinase type-1 family.</text>
</comment>
<dbReference type="PANTHER" id="PTHR21599">
    <property type="entry name" value="GLYCERATE KINASE"/>
    <property type="match status" value="1"/>
</dbReference>
<dbReference type="OrthoDB" id="9774290at2"/>
<dbReference type="AlphaFoldDB" id="B9XM09"/>
<dbReference type="SUPFAM" id="SSF110738">
    <property type="entry name" value="Glycerate kinase I"/>
    <property type="match status" value="1"/>
</dbReference>
<dbReference type="RefSeq" id="WP_007416848.1">
    <property type="nucleotide sequence ID" value="NZ_ABOX02000032.1"/>
</dbReference>
<evidence type="ECO:0000313" key="5">
    <source>
        <dbReference type="EMBL" id="EEF59137.1"/>
    </source>
</evidence>
<sequence length="371" mass="39954">MSLKVLIVPDKFKGTLTAHRAAEAIARGWRKARPQDMLELLPMSDGGDGFGAVMGEALSAKLQTIKTVDAADRPCTAKWWWDAKTKTAIIEAARINGLAQLPPGKYHPFNLHTFGIGKAILATANKGAKRCLVGIGGSATNDAGFGLARALGWEFIDRSGKPIVEWTELHSLKTLRAPKEPYLFEELLVAVDVQNTLLGRHGCTRIYGPQKGLIKKDFPLAEKALRRLATVVKNELGRDFACEPGAGAAGGLGFGFCAFLGGCMEPGFELFAEYAQLKKHLKSADLVITGEGAIDQSTLMGKGVGQMARWAHKLKIPCIGLAGNVAVPKNSKSFFAQARGLTELTTIKSAKGKPAYWLERLAAETARDWAE</sequence>
<gene>
    <name evidence="5" type="ORF">Cflav_PD1629</name>
</gene>
<keyword evidence="2 4" id="KW-0808">Transferase</keyword>
<dbReference type="STRING" id="320771.Cflav_PD1629"/>
<dbReference type="Proteomes" id="UP000003688">
    <property type="component" value="Unassembled WGS sequence"/>
</dbReference>
<dbReference type="NCBIfam" id="TIGR00045">
    <property type="entry name" value="glycerate kinase"/>
    <property type="match status" value="1"/>
</dbReference>
<evidence type="ECO:0000256" key="2">
    <source>
        <dbReference type="ARBA" id="ARBA00022679"/>
    </source>
</evidence>